<reference evidence="1 2" key="1">
    <citation type="journal article" date="2015" name="Int. J. Syst. Evol. Microbiol.">
        <title>Flavisolibacter ginsenosidimutans sp. nov., with ginsenoside-converting activity isolated from soil used for cultivating ginseng.</title>
        <authorList>
            <person name="Zhao Y."/>
            <person name="Liu Q."/>
            <person name="Kang M.S."/>
            <person name="Jin F."/>
            <person name="Yu H."/>
            <person name="Im W.T."/>
        </authorList>
    </citation>
    <scope>NUCLEOTIDE SEQUENCE [LARGE SCALE GENOMIC DNA]</scope>
    <source>
        <strain evidence="1 2">Gsoil 636</strain>
    </source>
</reference>
<sequence>MNTEHHTLNNEQEASVAILFGCLQASGKPVSNRHVEHLSRMLLLSQKFAHHDLQPLAEKALPLLKAFGSRTVIEHSAPLITESFKETLFAMVCELMTGDGELNEAESEIVGLTALYLGVSIELMRIMLTTFIMRNRWNV</sequence>
<dbReference type="RefSeq" id="WP_146788606.1">
    <property type="nucleotide sequence ID" value="NZ_BAABIO010000003.1"/>
</dbReference>
<name>A0A5B8UJQ0_9BACT</name>
<dbReference type="EMBL" id="CP042433">
    <property type="protein sequence ID" value="QEC56917.1"/>
    <property type="molecule type" value="Genomic_DNA"/>
</dbReference>
<evidence type="ECO:0000313" key="1">
    <source>
        <dbReference type="EMBL" id="QEC56917.1"/>
    </source>
</evidence>
<protein>
    <recommendedName>
        <fullName evidence="3">TerB family tellurite resistance protein</fullName>
    </recommendedName>
</protein>
<accession>A0A5B8UJQ0</accession>
<proteinExistence type="predicted"/>
<dbReference type="AlphaFoldDB" id="A0A5B8UJQ0"/>
<keyword evidence="2" id="KW-1185">Reference proteome</keyword>
<evidence type="ECO:0008006" key="3">
    <source>
        <dbReference type="Google" id="ProtNLM"/>
    </source>
</evidence>
<dbReference type="Proteomes" id="UP000321204">
    <property type="component" value="Chromosome"/>
</dbReference>
<organism evidence="1 2">
    <name type="scientific">Flavisolibacter ginsenosidimutans</name>
    <dbReference type="NCBI Taxonomy" id="661481"/>
    <lineage>
        <taxon>Bacteria</taxon>
        <taxon>Pseudomonadati</taxon>
        <taxon>Bacteroidota</taxon>
        <taxon>Chitinophagia</taxon>
        <taxon>Chitinophagales</taxon>
        <taxon>Chitinophagaceae</taxon>
        <taxon>Flavisolibacter</taxon>
    </lineage>
</organism>
<gene>
    <name evidence="1" type="ORF">FSB75_13755</name>
</gene>
<evidence type="ECO:0000313" key="2">
    <source>
        <dbReference type="Proteomes" id="UP000321204"/>
    </source>
</evidence>
<dbReference type="OrthoDB" id="893626at2"/>
<dbReference type="KEGG" id="fgg:FSB75_13755"/>